<evidence type="ECO:0000313" key="2">
    <source>
        <dbReference type="Proteomes" id="UP000019254"/>
    </source>
</evidence>
<sequence length="72" mass="8507">MKTQIRRYYSEEIIIFCDDLKPREHWPQHDLIISDAPVPNITGVNILVWHMPPIKRDFAALSEIVEARYDNS</sequence>
<proteinExistence type="predicted"/>
<name>W7BKF0_9LIST</name>
<dbReference type="STRING" id="1265820.PCORN_15196"/>
<comment type="caution">
    <text evidence="1">The sequence shown here is derived from an EMBL/GenBank/DDBJ whole genome shotgun (WGS) entry which is preliminary data.</text>
</comment>
<accession>W7BKF0</accession>
<dbReference type="EMBL" id="AODE01000032">
    <property type="protein sequence ID" value="EUJ26342.1"/>
    <property type="molecule type" value="Genomic_DNA"/>
</dbReference>
<organism evidence="1 2">
    <name type="scientific">Listeria cornellensis FSL F6-0969</name>
    <dbReference type="NCBI Taxonomy" id="1265820"/>
    <lineage>
        <taxon>Bacteria</taxon>
        <taxon>Bacillati</taxon>
        <taxon>Bacillota</taxon>
        <taxon>Bacilli</taxon>
        <taxon>Bacillales</taxon>
        <taxon>Listeriaceae</taxon>
        <taxon>Listeria</taxon>
    </lineage>
</organism>
<gene>
    <name evidence="1" type="ORF">PCORN_15196</name>
</gene>
<reference evidence="1 2" key="1">
    <citation type="journal article" date="2014" name="Int. J. Syst. Evol. Microbiol.">
        <title>Listeria floridensis sp. nov., Listeria aquatica sp. nov., Listeria cornellensis sp. nov., Listeria riparia sp. nov. and Listeria grandensis sp. nov., from agricultural and natural environments.</title>
        <authorList>
            <person name="den Bakker H.C."/>
            <person name="Warchocki S."/>
            <person name="Wright E.M."/>
            <person name="Allred A.F."/>
            <person name="Ahlstrom C."/>
            <person name="Manuel C.S."/>
            <person name="Stasiewicz M.J."/>
            <person name="Burrell A."/>
            <person name="Roof S."/>
            <person name="Strawn L."/>
            <person name="Fortes E.D."/>
            <person name="Nightingale K.K."/>
            <person name="Kephart D."/>
            <person name="Wiedmann M."/>
        </authorList>
    </citation>
    <scope>NUCLEOTIDE SEQUENCE [LARGE SCALE GENOMIC DNA]</scope>
    <source>
        <strain evidence="2">FSL F6-969</strain>
    </source>
</reference>
<evidence type="ECO:0000313" key="1">
    <source>
        <dbReference type="EMBL" id="EUJ26342.1"/>
    </source>
</evidence>
<dbReference type="Proteomes" id="UP000019254">
    <property type="component" value="Unassembled WGS sequence"/>
</dbReference>
<protein>
    <submittedName>
        <fullName evidence="1">Uncharacterized protein</fullName>
    </submittedName>
</protein>
<keyword evidence="2" id="KW-1185">Reference proteome</keyword>
<dbReference type="AlphaFoldDB" id="W7BKF0"/>